<dbReference type="GO" id="GO:0004540">
    <property type="term" value="F:RNA nuclease activity"/>
    <property type="evidence" value="ECO:0007669"/>
    <property type="project" value="InterPro"/>
</dbReference>
<dbReference type="CDD" id="cd09873">
    <property type="entry name" value="PIN_Pae0151-like"/>
    <property type="match status" value="1"/>
</dbReference>
<dbReference type="EC" id="3.1.-.-" evidence="6"/>
<dbReference type="Proteomes" id="UP001179121">
    <property type="component" value="Chromosome"/>
</dbReference>
<reference evidence="8" key="1">
    <citation type="submission" date="2022-10" db="EMBL/GenBank/DDBJ databases">
        <authorList>
            <person name="Koch H."/>
        </authorList>
    </citation>
    <scope>NUCLEOTIDE SEQUENCE</scope>
    <source>
        <strain evidence="8">DNF</strain>
    </source>
</reference>
<comment type="similarity">
    <text evidence="6">Belongs to the PINc/VapC protein family.</text>
</comment>
<comment type="cofactor">
    <cofactor evidence="6">
        <name>Mg(2+)</name>
        <dbReference type="ChEBI" id="CHEBI:18420"/>
    </cofactor>
</comment>
<dbReference type="Pfam" id="PF01850">
    <property type="entry name" value="PIN"/>
    <property type="match status" value="1"/>
</dbReference>
<evidence type="ECO:0000256" key="4">
    <source>
        <dbReference type="ARBA" id="ARBA00022801"/>
    </source>
</evidence>
<dbReference type="GO" id="GO:0000287">
    <property type="term" value="F:magnesium ion binding"/>
    <property type="evidence" value="ECO:0007669"/>
    <property type="project" value="UniProtKB-UniRule"/>
</dbReference>
<dbReference type="InterPro" id="IPR022907">
    <property type="entry name" value="VapC_family"/>
</dbReference>
<dbReference type="PANTHER" id="PTHR35901:SF1">
    <property type="entry name" value="EXONUCLEASE VAPC9"/>
    <property type="match status" value="1"/>
</dbReference>
<keyword evidence="2 6" id="KW-0540">Nuclease</keyword>
<dbReference type="PANTHER" id="PTHR35901">
    <property type="entry name" value="RIBONUCLEASE VAPC3"/>
    <property type="match status" value="1"/>
</dbReference>
<proteinExistence type="inferred from homology"/>
<evidence type="ECO:0000256" key="1">
    <source>
        <dbReference type="ARBA" id="ARBA00022649"/>
    </source>
</evidence>
<dbReference type="InterPro" id="IPR029060">
    <property type="entry name" value="PIN-like_dom_sf"/>
</dbReference>
<dbReference type="EMBL" id="OX365700">
    <property type="protein sequence ID" value="CAI4032193.1"/>
    <property type="molecule type" value="Genomic_DNA"/>
</dbReference>
<protein>
    <recommendedName>
        <fullName evidence="6">Ribonuclease VapC</fullName>
        <shortName evidence="6">RNase VapC</shortName>
        <ecNumber evidence="6">3.1.-.-</ecNumber>
    </recommendedName>
    <alternativeName>
        <fullName evidence="6">Toxin VapC</fullName>
    </alternativeName>
</protein>
<dbReference type="InterPro" id="IPR051619">
    <property type="entry name" value="TypeII_TA_RNase_PINc/VapC"/>
</dbReference>
<evidence type="ECO:0000256" key="6">
    <source>
        <dbReference type="HAMAP-Rule" id="MF_00265"/>
    </source>
</evidence>
<dbReference type="GO" id="GO:0016787">
    <property type="term" value="F:hydrolase activity"/>
    <property type="evidence" value="ECO:0007669"/>
    <property type="project" value="UniProtKB-KW"/>
</dbReference>
<keyword evidence="3 6" id="KW-0479">Metal-binding</keyword>
<name>A0AA86T8C8_9BACT</name>
<dbReference type="GO" id="GO:0090729">
    <property type="term" value="F:toxin activity"/>
    <property type="evidence" value="ECO:0007669"/>
    <property type="project" value="UniProtKB-KW"/>
</dbReference>
<dbReference type="AlphaFoldDB" id="A0AA86T8C8"/>
<sequence length="133" mass="15064">MIVVDTNLLVYLFVRGSRTDEAESVFQNDAVWAAPWLWRSEFRNSLAGLARRGEVTFHEALHLTQEAERWMEGREYIVRSAHVLQLAERSGCSAYDCEFVAVAEDLAVSLVTADRQVLRAFPSIAVSPDKFMV</sequence>
<feature type="binding site" evidence="6">
    <location>
        <position position="5"/>
    </location>
    <ligand>
        <name>Mg(2+)</name>
        <dbReference type="ChEBI" id="CHEBI:18420"/>
    </ligand>
</feature>
<feature type="domain" description="PIN" evidence="7">
    <location>
        <begin position="2"/>
        <end position="118"/>
    </location>
</feature>
<keyword evidence="9" id="KW-1185">Reference proteome</keyword>
<feature type="binding site" evidence="6">
    <location>
        <position position="96"/>
    </location>
    <ligand>
        <name>Mg(2+)</name>
        <dbReference type="ChEBI" id="CHEBI:18420"/>
    </ligand>
</feature>
<keyword evidence="5 6" id="KW-0460">Magnesium</keyword>
<evidence type="ECO:0000259" key="7">
    <source>
        <dbReference type="Pfam" id="PF01850"/>
    </source>
</evidence>
<keyword evidence="4 6" id="KW-0378">Hydrolase</keyword>
<evidence type="ECO:0000256" key="3">
    <source>
        <dbReference type="ARBA" id="ARBA00022723"/>
    </source>
</evidence>
<accession>A0AA86T8C8</accession>
<dbReference type="KEGG" id="nti:DNFV4_02621"/>
<evidence type="ECO:0000256" key="5">
    <source>
        <dbReference type="ARBA" id="ARBA00022842"/>
    </source>
</evidence>
<gene>
    <name evidence="6" type="primary">vapC</name>
    <name evidence="8" type="ORF">DNFV4_02621</name>
</gene>
<dbReference type="HAMAP" id="MF_00265">
    <property type="entry name" value="VapC_Nob1"/>
    <property type="match status" value="1"/>
</dbReference>
<keyword evidence="1 6" id="KW-1277">Toxin-antitoxin system</keyword>
<dbReference type="InterPro" id="IPR044153">
    <property type="entry name" value="PIN_Pae0151-like"/>
</dbReference>
<organism evidence="8 9">
    <name type="scientific">Nitrospira tepida</name>
    <dbReference type="NCBI Taxonomy" id="2973512"/>
    <lineage>
        <taxon>Bacteria</taxon>
        <taxon>Pseudomonadati</taxon>
        <taxon>Nitrospirota</taxon>
        <taxon>Nitrospiria</taxon>
        <taxon>Nitrospirales</taxon>
        <taxon>Nitrospiraceae</taxon>
        <taxon>Nitrospira</taxon>
    </lineage>
</organism>
<dbReference type="SUPFAM" id="SSF88723">
    <property type="entry name" value="PIN domain-like"/>
    <property type="match status" value="1"/>
</dbReference>
<evidence type="ECO:0000256" key="2">
    <source>
        <dbReference type="ARBA" id="ARBA00022722"/>
    </source>
</evidence>
<dbReference type="RefSeq" id="WP_289268934.1">
    <property type="nucleotide sequence ID" value="NZ_OX365700.1"/>
</dbReference>
<dbReference type="InterPro" id="IPR002716">
    <property type="entry name" value="PIN_dom"/>
</dbReference>
<dbReference type="Gene3D" id="3.40.50.1010">
    <property type="entry name" value="5'-nuclease"/>
    <property type="match status" value="1"/>
</dbReference>
<evidence type="ECO:0000313" key="8">
    <source>
        <dbReference type="EMBL" id="CAI4032193.1"/>
    </source>
</evidence>
<comment type="function">
    <text evidence="6">Toxic component of a toxin-antitoxin (TA) system. An RNase.</text>
</comment>
<evidence type="ECO:0000313" key="9">
    <source>
        <dbReference type="Proteomes" id="UP001179121"/>
    </source>
</evidence>
<keyword evidence="6" id="KW-0800">Toxin</keyword>